<dbReference type="Proteomes" id="UP000516437">
    <property type="component" value="Chromosome 3"/>
</dbReference>
<evidence type="ECO:0000313" key="2">
    <source>
        <dbReference type="Proteomes" id="UP000516437"/>
    </source>
</evidence>
<gene>
    <name evidence="1" type="ORF">CJ030_MR3G020093</name>
</gene>
<dbReference type="OrthoDB" id="1927611at2759"/>
<dbReference type="PANTHER" id="PTHR33735">
    <property type="entry name" value="EXPRESSED PROTEIN"/>
    <property type="match status" value="1"/>
</dbReference>
<organism evidence="1 2">
    <name type="scientific">Morella rubra</name>
    <name type="common">Chinese bayberry</name>
    <dbReference type="NCBI Taxonomy" id="262757"/>
    <lineage>
        <taxon>Eukaryota</taxon>
        <taxon>Viridiplantae</taxon>
        <taxon>Streptophyta</taxon>
        <taxon>Embryophyta</taxon>
        <taxon>Tracheophyta</taxon>
        <taxon>Spermatophyta</taxon>
        <taxon>Magnoliopsida</taxon>
        <taxon>eudicotyledons</taxon>
        <taxon>Gunneridae</taxon>
        <taxon>Pentapetalae</taxon>
        <taxon>rosids</taxon>
        <taxon>fabids</taxon>
        <taxon>Fagales</taxon>
        <taxon>Myricaceae</taxon>
        <taxon>Morella</taxon>
    </lineage>
</organism>
<accession>A0A6A1W6P3</accession>
<name>A0A6A1W6P3_9ROSI</name>
<dbReference type="AlphaFoldDB" id="A0A6A1W6P3"/>
<protein>
    <submittedName>
        <fullName evidence="1">Uncharacterized protein</fullName>
    </submittedName>
</protein>
<reference evidence="1 2" key="1">
    <citation type="journal article" date="2019" name="Plant Biotechnol. J.">
        <title>The red bayberry genome and genetic basis of sex determination.</title>
        <authorList>
            <person name="Jia H.M."/>
            <person name="Jia H.J."/>
            <person name="Cai Q.L."/>
            <person name="Wang Y."/>
            <person name="Zhao H.B."/>
            <person name="Yang W.F."/>
            <person name="Wang G.Y."/>
            <person name="Li Y.H."/>
            <person name="Zhan D.L."/>
            <person name="Shen Y.T."/>
            <person name="Niu Q.F."/>
            <person name="Chang L."/>
            <person name="Qiu J."/>
            <person name="Zhao L."/>
            <person name="Xie H.B."/>
            <person name="Fu W.Y."/>
            <person name="Jin J."/>
            <person name="Li X.W."/>
            <person name="Jiao Y."/>
            <person name="Zhou C.C."/>
            <person name="Tu T."/>
            <person name="Chai C.Y."/>
            <person name="Gao J.L."/>
            <person name="Fan L.J."/>
            <person name="van de Weg E."/>
            <person name="Wang J.Y."/>
            <person name="Gao Z.S."/>
        </authorList>
    </citation>
    <scope>NUCLEOTIDE SEQUENCE [LARGE SCALE GENOMIC DNA]</scope>
    <source>
        <tissue evidence="1">Leaves</tissue>
    </source>
</reference>
<evidence type="ECO:0000313" key="1">
    <source>
        <dbReference type="EMBL" id="KAB1219986.1"/>
    </source>
</evidence>
<dbReference type="PANTHER" id="PTHR33735:SF14">
    <property type="entry name" value="PHAGE CAPSID SCAFFOLDING PROTEIN (GPO) SERINE PEPTIDASE"/>
    <property type="match status" value="1"/>
</dbReference>
<proteinExistence type="predicted"/>
<dbReference type="EMBL" id="RXIC02000021">
    <property type="protein sequence ID" value="KAB1219986.1"/>
    <property type="molecule type" value="Genomic_DNA"/>
</dbReference>
<comment type="caution">
    <text evidence="1">The sequence shown here is derived from an EMBL/GenBank/DDBJ whole genome shotgun (WGS) entry which is preliminary data.</text>
</comment>
<sequence length="206" mass="22330">MSTSRSILPCSGLYSGTSRRYHASVRNPSRLSISSNCLLGNGHESLQFLGCGLRELILNKPLWDMAANSSAQAEPPLPPDPSPGSWKLWIAGMIASMILPFLTNRWGPLLKLKREVETVVETAEAVTEAIENVAEEVDRVAEEVAGHLPAGGKLKQVATLIEHIAEETAKDAQMADDAIEKVLPNTLYFFISLHTAPVPSMALTQT</sequence>
<keyword evidence="2" id="KW-1185">Reference proteome</keyword>